<evidence type="ECO:0000256" key="9">
    <source>
        <dbReference type="ARBA" id="ARBA00023238"/>
    </source>
</evidence>
<comment type="subcellular location">
    <subcellularLocation>
        <location evidence="1">Plastid</location>
    </subcellularLocation>
</comment>
<comment type="catalytic activity">
    <reaction evidence="15">
        <text>2 (2R)-3-phosphoglycerate + 2 H(+) = D-ribulose 1,5-bisphosphate + CO2 + H2O</text>
        <dbReference type="Rhea" id="RHEA:23124"/>
        <dbReference type="ChEBI" id="CHEBI:15377"/>
        <dbReference type="ChEBI" id="CHEBI:15378"/>
        <dbReference type="ChEBI" id="CHEBI:16526"/>
        <dbReference type="ChEBI" id="CHEBI:57870"/>
        <dbReference type="ChEBI" id="CHEBI:58272"/>
        <dbReference type="EC" id="4.1.1.39"/>
    </reaction>
</comment>
<evidence type="ECO:0000256" key="6">
    <source>
        <dbReference type="ARBA" id="ARBA00022640"/>
    </source>
</evidence>
<comment type="function">
    <text evidence="12">RuBisCO catalyzes two reactions: the carboxylation of D-ribulose 1,5-bisphosphate, the primary event in carbon dioxide fixation, as well as the oxidative fragmentation of the pentose substrate in the photorespiration process. Both reactions occur simultaneously and in competition at the same active site.</text>
</comment>
<dbReference type="Gene3D" id="3.30.70.150">
    <property type="entry name" value="RuBisCO large subunit, N-terminal domain"/>
    <property type="match status" value="1"/>
</dbReference>
<evidence type="ECO:0000313" key="18">
    <source>
        <dbReference type="EMBL" id="CCO14877.1"/>
    </source>
</evidence>
<keyword evidence="5" id="KW-0113">Calvin cycle</keyword>
<organism evidence="18 19">
    <name type="scientific">Bathycoccus prasinos</name>
    <dbReference type="NCBI Taxonomy" id="41875"/>
    <lineage>
        <taxon>Eukaryota</taxon>
        <taxon>Viridiplantae</taxon>
        <taxon>Chlorophyta</taxon>
        <taxon>Mamiellophyceae</taxon>
        <taxon>Mamiellales</taxon>
        <taxon>Bathycoccaceae</taxon>
        <taxon>Bathycoccus</taxon>
    </lineage>
</organism>
<evidence type="ECO:0000256" key="15">
    <source>
        <dbReference type="ARBA" id="ARBA00049469"/>
    </source>
</evidence>
<evidence type="ECO:0000256" key="4">
    <source>
        <dbReference type="ARBA" id="ARBA00017725"/>
    </source>
</evidence>
<feature type="domain" description="Ribulose bisphosphate carboxylase large subunit C-terminal" evidence="17">
    <location>
        <begin position="362"/>
        <end position="602"/>
    </location>
</feature>
<dbReference type="AlphaFoldDB" id="K8EAK9"/>
<protein>
    <recommendedName>
        <fullName evidence="4">Ribulose bisphosphate carboxylase large chain</fullName>
        <ecNumber evidence="3">4.1.1.39</ecNumber>
    </recommendedName>
</protein>
<dbReference type="EMBL" id="FO082277">
    <property type="protein sequence ID" value="CCO14877.1"/>
    <property type="molecule type" value="Genomic_DNA"/>
</dbReference>
<keyword evidence="19" id="KW-1185">Reference proteome</keyword>
<dbReference type="EC" id="4.1.1.39" evidence="3"/>
<dbReference type="GO" id="GO:0004497">
    <property type="term" value="F:monooxygenase activity"/>
    <property type="evidence" value="ECO:0007669"/>
    <property type="project" value="UniProtKB-KW"/>
</dbReference>
<comment type="similarity">
    <text evidence="2">Belongs to the RuBisCO large chain family. Type I subfamily.</text>
</comment>
<proteinExistence type="inferred from homology"/>
<feature type="region of interest" description="Disordered" evidence="16">
    <location>
        <begin position="32"/>
        <end position="58"/>
    </location>
</feature>
<dbReference type="Gene3D" id="3.20.20.110">
    <property type="entry name" value="Ribulose bisphosphate carboxylase, large subunit, C-terminal domain"/>
    <property type="match status" value="1"/>
</dbReference>
<dbReference type="KEGG" id="bpg:Bathy02g03660"/>
<evidence type="ECO:0000259" key="17">
    <source>
        <dbReference type="Pfam" id="PF00016"/>
    </source>
</evidence>
<dbReference type="SFLD" id="SFLDF00158">
    <property type="entry name" value="5-methylthio-D-ribulose_1-phos"/>
    <property type="match status" value="1"/>
</dbReference>
<evidence type="ECO:0000256" key="5">
    <source>
        <dbReference type="ARBA" id="ARBA00022567"/>
    </source>
</evidence>
<reference evidence="18 19" key="1">
    <citation type="submission" date="2011-10" db="EMBL/GenBank/DDBJ databases">
        <authorList>
            <person name="Genoscope - CEA"/>
        </authorList>
    </citation>
    <scope>NUCLEOTIDE SEQUENCE [LARGE SCALE GENOMIC DNA]</scope>
    <source>
        <strain evidence="18 19">RCC 1105</strain>
    </source>
</reference>
<evidence type="ECO:0000256" key="3">
    <source>
        <dbReference type="ARBA" id="ARBA00012287"/>
    </source>
</evidence>
<evidence type="ECO:0000256" key="12">
    <source>
        <dbReference type="ARBA" id="ARBA00025664"/>
    </source>
</evidence>
<evidence type="ECO:0000256" key="8">
    <source>
        <dbReference type="ARBA" id="ARBA00023033"/>
    </source>
</evidence>
<keyword evidence="11" id="KW-0120">Carbon dioxide fixation</keyword>
<evidence type="ECO:0000256" key="11">
    <source>
        <dbReference type="ARBA" id="ARBA00023300"/>
    </source>
</evidence>
<evidence type="ECO:0000256" key="1">
    <source>
        <dbReference type="ARBA" id="ARBA00004474"/>
    </source>
</evidence>
<dbReference type="GO" id="GO:0009536">
    <property type="term" value="C:plastid"/>
    <property type="evidence" value="ECO:0007669"/>
    <property type="project" value="UniProtKB-SubCell"/>
</dbReference>
<dbReference type="SFLD" id="SFLDS00014">
    <property type="entry name" value="RuBisCO"/>
    <property type="match status" value="1"/>
</dbReference>
<dbReference type="InterPro" id="IPR000685">
    <property type="entry name" value="RuBisCO_lsu_C"/>
</dbReference>
<accession>K8EAK9</accession>
<dbReference type="RefSeq" id="XP_007514637.1">
    <property type="nucleotide sequence ID" value="XM_007514575.1"/>
</dbReference>
<name>K8EAK9_9CHLO</name>
<keyword evidence="7" id="KW-0560">Oxidoreductase</keyword>
<dbReference type="GO" id="GO:0000287">
    <property type="term" value="F:magnesium ion binding"/>
    <property type="evidence" value="ECO:0007669"/>
    <property type="project" value="InterPro"/>
</dbReference>
<dbReference type="OrthoDB" id="496601at2759"/>
<dbReference type="GO" id="GO:0016984">
    <property type="term" value="F:ribulose-bisphosphate carboxylase activity"/>
    <property type="evidence" value="ECO:0007669"/>
    <property type="project" value="UniProtKB-EC"/>
</dbReference>
<dbReference type="InterPro" id="IPR036422">
    <property type="entry name" value="RuBisCO_lsu_N_sf"/>
</dbReference>
<evidence type="ECO:0000256" key="14">
    <source>
        <dbReference type="ARBA" id="ARBA00048059"/>
    </source>
</evidence>
<dbReference type="SUPFAM" id="SSF51649">
    <property type="entry name" value="RuBisCo, C-terminal domain"/>
    <property type="match status" value="1"/>
</dbReference>
<dbReference type="InterPro" id="IPR033966">
    <property type="entry name" value="RuBisCO"/>
</dbReference>
<evidence type="ECO:0000256" key="13">
    <source>
        <dbReference type="ARBA" id="ARBA00025888"/>
    </source>
</evidence>
<evidence type="ECO:0000256" key="10">
    <source>
        <dbReference type="ARBA" id="ARBA00023239"/>
    </source>
</evidence>
<dbReference type="PANTHER" id="PTHR42704:SF17">
    <property type="entry name" value="RIBULOSE BISPHOSPHATE CARBOXYLASE LARGE CHAIN"/>
    <property type="match status" value="1"/>
</dbReference>
<evidence type="ECO:0000313" key="19">
    <source>
        <dbReference type="Proteomes" id="UP000198341"/>
    </source>
</evidence>
<dbReference type="GeneID" id="19017479"/>
<feature type="compositionally biased region" description="Basic and acidic residues" evidence="16">
    <location>
        <begin position="45"/>
        <end position="58"/>
    </location>
</feature>
<dbReference type="InterPro" id="IPR036376">
    <property type="entry name" value="RuBisCO_lsu_C_sf"/>
</dbReference>
<dbReference type="Proteomes" id="UP000198341">
    <property type="component" value="Chromosome 2"/>
</dbReference>
<dbReference type="CDD" id="cd08210">
    <property type="entry name" value="RLP_RrRLP"/>
    <property type="match status" value="1"/>
</dbReference>
<dbReference type="STRING" id="41875.K8EAK9"/>
<dbReference type="Pfam" id="PF00016">
    <property type="entry name" value="RuBisCO_large"/>
    <property type="match status" value="1"/>
</dbReference>
<dbReference type="SFLD" id="SFLDG00301">
    <property type="entry name" value="RuBisCO-like_proteins"/>
    <property type="match status" value="1"/>
</dbReference>
<keyword evidence="6" id="KW-0934">Plastid</keyword>
<dbReference type="GO" id="GO:0009853">
    <property type="term" value="P:photorespiration"/>
    <property type="evidence" value="ECO:0007669"/>
    <property type="project" value="UniProtKB-KW"/>
</dbReference>
<feature type="compositionally biased region" description="Low complexity" evidence="16">
    <location>
        <begin position="32"/>
        <end position="44"/>
    </location>
</feature>
<evidence type="ECO:0000256" key="16">
    <source>
        <dbReference type="SAM" id="MobiDB-lite"/>
    </source>
</evidence>
<evidence type="ECO:0000256" key="2">
    <source>
        <dbReference type="ARBA" id="ARBA00006204"/>
    </source>
</evidence>
<keyword evidence="10" id="KW-0456">Lyase</keyword>
<gene>
    <name evidence="18" type="ORF">Bathy02g03660</name>
</gene>
<dbReference type="GO" id="GO:0019253">
    <property type="term" value="P:reductive pentose-phosphate cycle"/>
    <property type="evidence" value="ECO:0007669"/>
    <property type="project" value="UniProtKB-KW"/>
</dbReference>
<evidence type="ECO:0000256" key="7">
    <source>
        <dbReference type="ARBA" id="ARBA00023002"/>
    </source>
</evidence>
<keyword evidence="9" id="KW-0601">Photorespiration</keyword>
<sequence>MPPSENINDDDNVDVATNNLTSRFNDMFAASPSSLRKISSSPSSSRKEYPIHVADDGEGKIRDVSRFASMFSASPAELKKSREQSSLPSPLPSIARVIYDDISTCKDDDDGLSSSAGKHSNSFEDMFLASPAALRKIGQTPQNTPVGREHTSAENIVYRSMENKPEAPPLPVTFEDMFSASPKQLKNIALNDKLRIHERPVLDSLRLRTSTSNTASVPSSSSYSLCDRFEVKYLLLAKDEEEAKKITLEICLEQTVELPESLVPEGTWIREHVVGRCEKLSEASKCLKSRAYCPSKNNVEKNKNAFEATVSYHSDCAGNELTQLINVIFGNTSIKEDVMVVDVKLPHCILKDYPGPRFGSVGLRRMLGVHKGPLLMTALKPMGSSADELAEFAYQFALGGIDVIKDDHGLADQPYAPFEERVKKCSEAVRRANSITGRRCVYAPCLNAPAHLIIRRAFTAKDLGVGAVLMIPGITGLDACRELAADDSFKLPIIAHPAILGSMLGGGTRNSVRGFAHEVLLGVLPRIAGCDMTIFPTFGGRFGFSKDECLGIKSGCERGDLENMPSIVLTPGGGMTMERVKTMRQAFGDENLCLLIGGSLYGAGKDLAENARGFLKLAGREDLYGPFEENKK</sequence>
<comment type="catalytic activity">
    <reaction evidence="14">
        <text>D-ribulose 1,5-bisphosphate + O2 = 2-phosphoglycolate + (2R)-3-phosphoglycerate + 2 H(+)</text>
        <dbReference type="Rhea" id="RHEA:36631"/>
        <dbReference type="ChEBI" id="CHEBI:15378"/>
        <dbReference type="ChEBI" id="CHEBI:15379"/>
        <dbReference type="ChEBI" id="CHEBI:57870"/>
        <dbReference type="ChEBI" id="CHEBI:58033"/>
        <dbReference type="ChEBI" id="CHEBI:58272"/>
    </reaction>
</comment>
<dbReference type="PANTHER" id="PTHR42704">
    <property type="entry name" value="RIBULOSE BISPHOSPHATE CARBOXYLASE"/>
    <property type="match status" value="1"/>
</dbReference>
<comment type="subunit">
    <text evidence="13">Heterohexadecamer of 8 large chains and 8 small chains; disulfide-linked. The disulfide link is formed within the large subunit homodimers.</text>
</comment>
<keyword evidence="8" id="KW-0503">Monooxygenase</keyword>
<dbReference type="SUPFAM" id="SSF54966">
    <property type="entry name" value="RuBisCO, large subunit, small (N-terminal) domain"/>
    <property type="match status" value="1"/>
</dbReference>